<dbReference type="AlphaFoldDB" id="A0A1I6SK25"/>
<keyword evidence="1" id="KW-1133">Transmembrane helix</keyword>
<sequence>MIRLAHLKRRLGQYAALWVAAFLLSGAAILVGLTLADLMDAIDAVLPPLLALTALALGGAVVASLVARETLGTKLAVLLLGLLLVLPSLWARVSAAVAIAFFADRSIEYSAAYAGFQIGVARILFPISQALGDGDLFGRVWRAFQWVSTVVGFLSAAARVWPMLRRLLGPEPADEGA</sequence>
<organism evidence="2 3">
    <name type="scientific">Brevundimonas viscosa</name>
    <dbReference type="NCBI Taxonomy" id="871741"/>
    <lineage>
        <taxon>Bacteria</taxon>
        <taxon>Pseudomonadati</taxon>
        <taxon>Pseudomonadota</taxon>
        <taxon>Alphaproteobacteria</taxon>
        <taxon>Caulobacterales</taxon>
        <taxon>Caulobacteraceae</taxon>
        <taxon>Brevundimonas</taxon>
    </lineage>
</organism>
<keyword evidence="1" id="KW-0472">Membrane</keyword>
<evidence type="ECO:0000313" key="2">
    <source>
        <dbReference type="EMBL" id="SFS77244.1"/>
    </source>
</evidence>
<dbReference type="OrthoDB" id="7205231at2"/>
<dbReference type="EMBL" id="FOZV01000005">
    <property type="protein sequence ID" value="SFS77244.1"/>
    <property type="molecule type" value="Genomic_DNA"/>
</dbReference>
<name>A0A1I6SK25_9CAUL</name>
<evidence type="ECO:0000256" key="1">
    <source>
        <dbReference type="SAM" id="Phobius"/>
    </source>
</evidence>
<protein>
    <submittedName>
        <fullName evidence="2">Uncharacterized protein</fullName>
    </submittedName>
</protein>
<feature type="transmembrane region" description="Helical" evidence="1">
    <location>
        <begin position="78"/>
        <end position="103"/>
    </location>
</feature>
<reference evidence="3" key="1">
    <citation type="submission" date="2016-10" db="EMBL/GenBank/DDBJ databases">
        <authorList>
            <person name="Varghese N."/>
            <person name="Submissions S."/>
        </authorList>
    </citation>
    <scope>NUCLEOTIDE SEQUENCE [LARGE SCALE GENOMIC DNA]</scope>
    <source>
        <strain evidence="3">CGMCC 1.10683</strain>
    </source>
</reference>
<dbReference type="STRING" id="871741.SAMN05192570_2505"/>
<accession>A0A1I6SK25</accession>
<proteinExistence type="predicted"/>
<dbReference type="RefSeq" id="WP_092311190.1">
    <property type="nucleotide sequence ID" value="NZ_FOZV01000005.1"/>
</dbReference>
<keyword evidence="1" id="KW-0812">Transmembrane</keyword>
<feature type="transmembrane region" description="Helical" evidence="1">
    <location>
        <begin position="45"/>
        <end position="66"/>
    </location>
</feature>
<dbReference type="Proteomes" id="UP000198788">
    <property type="component" value="Unassembled WGS sequence"/>
</dbReference>
<gene>
    <name evidence="2" type="ORF">SAMN05192570_2505</name>
</gene>
<feature type="transmembrane region" description="Helical" evidence="1">
    <location>
        <begin position="12"/>
        <end position="33"/>
    </location>
</feature>
<evidence type="ECO:0000313" key="3">
    <source>
        <dbReference type="Proteomes" id="UP000198788"/>
    </source>
</evidence>
<keyword evidence="3" id="KW-1185">Reference proteome</keyword>